<keyword evidence="4" id="KW-1185">Reference proteome</keyword>
<proteinExistence type="predicted"/>
<feature type="compositionally biased region" description="Basic and acidic residues" evidence="1">
    <location>
        <begin position="102"/>
        <end position="124"/>
    </location>
</feature>
<feature type="region of interest" description="Disordered" evidence="1">
    <location>
        <begin position="102"/>
        <end position="133"/>
    </location>
</feature>
<dbReference type="Proteomes" id="UP001490365">
    <property type="component" value="Unassembled WGS sequence"/>
</dbReference>
<evidence type="ECO:0000256" key="1">
    <source>
        <dbReference type="SAM" id="MobiDB-lite"/>
    </source>
</evidence>
<comment type="caution">
    <text evidence="3">The sequence shown here is derived from an EMBL/GenBank/DDBJ whole genome shotgun (WGS) entry which is preliminary data.</text>
</comment>
<dbReference type="InterPro" id="IPR054277">
    <property type="entry name" value="DUF7008"/>
</dbReference>
<feature type="domain" description="DUF7008" evidence="2">
    <location>
        <begin position="4"/>
        <end position="130"/>
    </location>
</feature>
<evidence type="ECO:0000313" key="3">
    <source>
        <dbReference type="EMBL" id="MER6269096.1"/>
    </source>
</evidence>
<organism evidence="3 4">
    <name type="scientific">Streptomyces sp. 900105755</name>
    <dbReference type="NCBI Taxonomy" id="3154389"/>
    <lineage>
        <taxon>Bacteria</taxon>
        <taxon>Bacillati</taxon>
        <taxon>Actinomycetota</taxon>
        <taxon>Actinomycetes</taxon>
        <taxon>Kitasatosporales</taxon>
        <taxon>Streptomycetaceae</taxon>
        <taxon>Streptomyces</taxon>
    </lineage>
</organism>
<accession>A0ABV1TGE6</accession>
<dbReference type="EMBL" id="JBEOZM010000006">
    <property type="protein sequence ID" value="MER6269096.1"/>
    <property type="molecule type" value="Genomic_DNA"/>
</dbReference>
<evidence type="ECO:0000313" key="4">
    <source>
        <dbReference type="Proteomes" id="UP001490365"/>
    </source>
</evidence>
<gene>
    <name evidence="3" type="ORF">ABT211_17620</name>
</gene>
<dbReference type="RefSeq" id="WP_351957634.1">
    <property type="nucleotide sequence ID" value="NZ_JBEOZM010000006.1"/>
</dbReference>
<protein>
    <recommendedName>
        <fullName evidence="2">DUF7008 domain-containing protein</fullName>
    </recommendedName>
</protein>
<name>A0ABV1TGE6_9ACTN</name>
<reference evidence="3 4" key="1">
    <citation type="submission" date="2024-06" db="EMBL/GenBank/DDBJ databases">
        <title>The Natural Products Discovery Center: Release of the First 8490 Sequenced Strains for Exploring Actinobacteria Biosynthetic Diversity.</title>
        <authorList>
            <person name="Kalkreuter E."/>
            <person name="Kautsar S.A."/>
            <person name="Yang D."/>
            <person name="Bader C.D."/>
            <person name="Teijaro C.N."/>
            <person name="Fluegel L."/>
            <person name="Davis C.M."/>
            <person name="Simpson J.R."/>
            <person name="Lauterbach L."/>
            <person name="Steele A.D."/>
            <person name="Gui C."/>
            <person name="Meng S."/>
            <person name="Li G."/>
            <person name="Viehrig K."/>
            <person name="Ye F."/>
            <person name="Su P."/>
            <person name="Kiefer A.F."/>
            <person name="Nichols A."/>
            <person name="Cepeda A.J."/>
            <person name="Yan W."/>
            <person name="Fan B."/>
            <person name="Jiang Y."/>
            <person name="Adhikari A."/>
            <person name="Zheng C.-J."/>
            <person name="Schuster L."/>
            <person name="Cowan T.M."/>
            <person name="Smanski M.J."/>
            <person name="Chevrette M.G."/>
            <person name="De Carvalho L.P.S."/>
            <person name="Shen B."/>
        </authorList>
    </citation>
    <scope>NUCLEOTIDE SEQUENCE [LARGE SCALE GENOMIC DNA]</scope>
    <source>
        <strain evidence="3 4">NPDC001694</strain>
    </source>
</reference>
<sequence length="133" mass="15222">MSGNRGKLDMPKERFISYPGASLESDTSLLLGRAGWNHRDQADALVALVRNRVEDGGWDKKDPRLVPLLAGLRKVLPWVPRWYGEYDEEWEGNPAEEFRAALESGRTDAELSETDLIKWRPEKKTRGRQKTSK</sequence>
<dbReference type="Pfam" id="PF22654">
    <property type="entry name" value="DUF7008"/>
    <property type="match status" value="1"/>
</dbReference>
<evidence type="ECO:0000259" key="2">
    <source>
        <dbReference type="Pfam" id="PF22654"/>
    </source>
</evidence>